<evidence type="ECO:0000313" key="1">
    <source>
        <dbReference type="EMBL" id="KFE51583.1"/>
    </source>
</evidence>
<protein>
    <recommendedName>
        <fullName evidence="3">Acetyl-CoA carboxylase</fullName>
    </recommendedName>
</protein>
<name>A0A085V820_PSESX</name>
<gene>
    <name evidence="1" type="ORF">IV02_12435</name>
</gene>
<organism evidence="1 2">
    <name type="scientific">Pseudomonas syringae</name>
    <dbReference type="NCBI Taxonomy" id="317"/>
    <lineage>
        <taxon>Bacteria</taxon>
        <taxon>Pseudomonadati</taxon>
        <taxon>Pseudomonadota</taxon>
        <taxon>Gammaproteobacteria</taxon>
        <taxon>Pseudomonadales</taxon>
        <taxon>Pseudomonadaceae</taxon>
        <taxon>Pseudomonas</taxon>
    </lineage>
</organism>
<evidence type="ECO:0008006" key="3">
    <source>
        <dbReference type="Google" id="ProtNLM"/>
    </source>
</evidence>
<evidence type="ECO:0000313" key="2">
    <source>
        <dbReference type="Proteomes" id="UP000028643"/>
    </source>
</evidence>
<sequence>MNIEEIRQLSADLKQAGLCGAEIEKPGFKLTLKLGSAHAPPSAAPDPTTPEARPCATLLDIKAPSLGRFLDAHPDDNLVLAPMGSDVVVGQLVALLAIGSLLLPVRSQHAGKVCSQLVSSGTAMGYGQTLISLCPVEAGAMLP</sequence>
<dbReference type="Gene3D" id="2.40.50.100">
    <property type="match status" value="1"/>
</dbReference>
<dbReference type="AlphaFoldDB" id="A0A085V820"/>
<dbReference type="Proteomes" id="UP000028643">
    <property type="component" value="Unassembled WGS sequence"/>
</dbReference>
<proteinExistence type="predicted"/>
<reference evidence="1 2" key="1">
    <citation type="submission" date="2014-07" db="EMBL/GenBank/DDBJ databases">
        <title>Draft Genome Sequences of Environmental Pseudomonas syringae strains.</title>
        <authorList>
            <person name="Baltrus D.A."/>
            <person name="Berge O."/>
            <person name="Morris C."/>
        </authorList>
    </citation>
    <scope>NUCLEOTIDE SEQUENCE [LARGE SCALE GENOMIC DNA]</scope>
    <source>
        <strain evidence="1 2">CEB003</strain>
    </source>
</reference>
<dbReference type="RefSeq" id="WP_047575094.1">
    <property type="nucleotide sequence ID" value="NZ_JPQT01000103.1"/>
</dbReference>
<accession>A0A085V820</accession>
<dbReference type="EMBL" id="JPQT01000103">
    <property type="protein sequence ID" value="KFE51583.1"/>
    <property type="molecule type" value="Genomic_DNA"/>
</dbReference>
<comment type="caution">
    <text evidence="1">The sequence shown here is derived from an EMBL/GenBank/DDBJ whole genome shotgun (WGS) entry which is preliminary data.</text>
</comment>
<dbReference type="InterPro" id="IPR011053">
    <property type="entry name" value="Single_hybrid_motif"/>
</dbReference>
<dbReference type="SUPFAM" id="SSF51230">
    <property type="entry name" value="Single hybrid motif"/>
    <property type="match status" value="1"/>
</dbReference>
<dbReference type="PATRIC" id="fig|317.174.peg.2556"/>